<reference evidence="1 2" key="1">
    <citation type="submission" date="2018-04" db="EMBL/GenBank/DDBJ databases">
        <title>Genomic Encyclopedia of Archaeal and Bacterial Type Strains, Phase II (KMG-II): from individual species to whole genera.</title>
        <authorList>
            <person name="Goeker M."/>
        </authorList>
    </citation>
    <scope>NUCLEOTIDE SEQUENCE [LARGE SCALE GENOMIC DNA]</scope>
    <source>
        <strain evidence="1 2">DSM 45787</strain>
    </source>
</reference>
<proteinExistence type="predicted"/>
<evidence type="ECO:0008006" key="3">
    <source>
        <dbReference type="Google" id="ProtNLM"/>
    </source>
</evidence>
<keyword evidence="2" id="KW-1185">Reference proteome</keyword>
<accession>A0A2T6BV44</accession>
<dbReference type="OrthoDB" id="2988181at2"/>
<dbReference type="EMBL" id="QBKR01000010">
    <property type="protein sequence ID" value="PTX59948.1"/>
    <property type="molecule type" value="Genomic_DNA"/>
</dbReference>
<name>A0A2T6BV44_9BACL</name>
<protein>
    <recommendedName>
        <fullName evidence="3">Outer membrane lipoprotein-sorting protein</fullName>
    </recommendedName>
</protein>
<gene>
    <name evidence="1" type="ORF">C8P63_11093</name>
</gene>
<comment type="caution">
    <text evidence="1">The sequence shown here is derived from an EMBL/GenBank/DDBJ whole genome shotgun (WGS) entry which is preliminary data.</text>
</comment>
<dbReference type="AlphaFoldDB" id="A0A2T6BV44"/>
<evidence type="ECO:0000313" key="1">
    <source>
        <dbReference type="EMBL" id="PTX59948.1"/>
    </source>
</evidence>
<dbReference type="RefSeq" id="WP_108023250.1">
    <property type="nucleotide sequence ID" value="NZ_QBKR01000010.1"/>
</dbReference>
<organism evidence="1 2">
    <name type="scientific">Melghirimyces profundicolus</name>
    <dbReference type="NCBI Taxonomy" id="1242148"/>
    <lineage>
        <taxon>Bacteria</taxon>
        <taxon>Bacillati</taxon>
        <taxon>Bacillota</taxon>
        <taxon>Bacilli</taxon>
        <taxon>Bacillales</taxon>
        <taxon>Thermoactinomycetaceae</taxon>
        <taxon>Melghirimyces</taxon>
    </lineage>
</organism>
<dbReference type="Proteomes" id="UP000244240">
    <property type="component" value="Unassembled WGS sequence"/>
</dbReference>
<sequence>MVGSNRIRGWLAAVVLVLTPGCTFGDLPAGGAAGEERMDQDPTERLFQRIDQQLARPVYDFSLAIDSFEFTGQQKGENWSLQSKHETEKPVRVVKKGNTITLTHGDQTEKLKTRQFGLLSPRDHLELVKASVLRVKLLPPDPKDGTKGMKAVLSSEEIGDKLGHWMGHSFESGAAFQASRKFRVVYRFRYHPREEGLDRLTLRIEPLKGKKGRQKIEYRFEKP</sequence>
<evidence type="ECO:0000313" key="2">
    <source>
        <dbReference type="Proteomes" id="UP000244240"/>
    </source>
</evidence>